<dbReference type="Proteomes" id="UP000184240">
    <property type="component" value="Unassembled WGS sequence"/>
</dbReference>
<evidence type="ECO:0000313" key="6">
    <source>
        <dbReference type="Proteomes" id="UP000184240"/>
    </source>
</evidence>
<dbReference type="SUPFAM" id="SSF55486">
    <property type="entry name" value="Metalloproteases ('zincins'), catalytic domain"/>
    <property type="match status" value="1"/>
</dbReference>
<dbReference type="Pfam" id="PF17899">
    <property type="entry name" value="Peptidase_M61_N"/>
    <property type="match status" value="1"/>
</dbReference>
<dbReference type="OrthoDB" id="9778516at2"/>
<evidence type="ECO:0000259" key="2">
    <source>
        <dbReference type="Pfam" id="PF05299"/>
    </source>
</evidence>
<evidence type="ECO:0000313" key="5">
    <source>
        <dbReference type="EMBL" id="SHH52972.1"/>
    </source>
</evidence>
<proteinExistence type="predicted"/>
<dbReference type="Gene3D" id="2.60.40.3650">
    <property type="match status" value="1"/>
</dbReference>
<accession>A0A1M5TQC8</accession>
<protein>
    <submittedName>
        <fullName evidence="4">Metalloprotease with PDZ domain</fullName>
    </submittedName>
    <submittedName>
        <fullName evidence="5">Predicted metalloprotease, contains C-terminal PDZ domain</fullName>
    </submittedName>
</protein>
<organism evidence="5 6">
    <name type="scientific">Leeuwenhoekiella palythoae</name>
    <dbReference type="NCBI Taxonomy" id="573501"/>
    <lineage>
        <taxon>Bacteria</taxon>
        <taxon>Pseudomonadati</taxon>
        <taxon>Bacteroidota</taxon>
        <taxon>Flavobacteriia</taxon>
        <taxon>Flavobacteriales</taxon>
        <taxon>Flavobacteriaceae</taxon>
        <taxon>Leeuwenhoekiella</taxon>
    </lineage>
</organism>
<feature type="domain" description="Peptidase M61 N-terminal" evidence="3">
    <location>
        <begin position="28"/>
        <end position="193"/>
    </location>
</feature>
<dbReference type="InterPro" id="IPR040756">
    <property type="entry name" value="Peptidase_M61_N"/>
</dbReference>
<evidence type="ECO:0000256" key="1">
    <source>
        <dbReference type="SAM" id="SignalP"/>
    </source>
</evidence>
<name>A0A1M5TQC8_9FLAO</name>
<evidence type="ECO:0000313" key="4">
    <source>
        <dbReference type="EMBL" id="RXG28588.1"/>
    </source>
</evidence>
<dbReference type="PIRSF" id="PIRSF016493">
    <property type="entry name" value="Glycyl_aminpptds"/>
    <property type="match status" value="1"/>
</dbReference>
<feature type="domain" description="Peptidase M61 catalytic" evidence="2">
    <location>
        <begin position="281"/>
        <end position="397"/>
    </location>
</feature>
<dbReference type="RefSeq" id="WP_072979859.1">
    <property type="nucleotide sequence ID" value="NZ_FQXT01000001.1"/>
</dbReference>
<keyword evidence="5" id="KW-0645">Protease</keyword>
<feature type="signal peptide" evidence="1">
    <location>
        <begin position="1"/>
        <end position="20"/>
    </location>
</feature>
<dbReference type="Pfam" id="PF05299">
    <property type="entry name" value="Peptidase_M61"/>
    <property type="match status" value="1"/>
</dbReference>
<dbReference type="Gene3D" id="1.10.390.10">
    <property type="entry name" value="Neutral Protease Domain 2"/>
    <property type="match status" value="1"/>
</dbReference>
<dbReference type="EMBL" id="FQXT01000001">
    <property type="protein sequence ID" value="SHH52972.1"/>
    <property type="molecule type" value="Genomic_DNA"/>
</dbReference>
<reference evidence="6" key="1">
    <citation type="submission" date="2016-11" db="EMBL/GenBank/DDBJ databases">
        <authorList>
            <person name="Varghese N."/>
            <person name="Submissions S."/>
        </authorList>
    </citation>
    <scope>NUCLEOTIDE SEQUENCE [LARGE SCALE GENOMIC DNA]</scope>
    <source>
        <strain evidence="6">DSM 19859</strain>
    </source>
</reference>
<dbReference type="GO" id="GO:0006508">
    <property type="term" value="P:proteolysis"/>
    <property type="evidence" value="ECO:0007669"/>
    <property type="project" value="UniProtKB-KW"/>
</dbReference>
<dbReference type="InterPro" id="IPR027268">
    <property type="entry name" value="Peptidase_M4/M1_CTD_sf"/>
</dbReference>
<gene>
    <name evidence="4" type="ORF">DSM01_2049</name>
    <name evidence="5" type="ORF">SAMN04487999_0426</name>
</gene>
<keyword evidence="1" id="KW-0732">Signal</keyword>
<keyword evidence="7" id="KW-1185">Reference proteome</keyword>
<feature type="chain" id="PRO_5012657779" evidence="1">
    <location>
        <begin position="21"/>
        <end position="518"/>
    </location>
</feature>
<keyword evidence="5" id="KW-0378">Hydrolase</keyword>
<dbReference type="Proteomes" id="UP000290037">
    <property type="component" value="Unassembled WGS sequence"/>
</dbReference>
<sequence>MILRVYLACVILLISGTVFAQKGDPQMQYQLSFPQAEAHYVAVELHLDQQDTTQTTLVLPVWTPGYYMILDNPAHIIDFEVQASEGVAIAWKKTSKNKWTITHPKNTELEVTYRVYANRTSVAESNVKETRAFLANTDIFMFPEGQKEAPISVTFQLPETWEHIATGLEKVNQTTFYAASADMLYDSPFYLGNQKMIEFQQLGKAFTLAIATPEGLDEQQFVTDLREIILRTTDLMQHIPFEEYAFIMMEPGGGGLEHANSQAVFTYGSFDFKTDADYKAFLNFITHEYFHLYNVKALRPIELGPFDYSKENYTTMLWVAEGFTVYYEYLIMRDADLITEEDMLQYLSSHFQAIENKEGKEHMSLERSSYDVWNHFLNNDAVSDATTISYYHKGPIIGLLLDLAIRHESENEKSLDDVMRAMYKTYFREQQRGYTEEEFWETVTQMAGKPLDELRHYVETTETPDYEKYLSYGALKLDLTENDDPSTERVERAYQLKRKTPENKLQEEISKALFRNYF</sequence>
<evidence type="ECO:0000259" key="3">
    <source>
        <dbReference type="Pfam" id="PF17899"/>
    </source>
</evidence>
<dbReference type="GO" id="GO:0008237">
    <property type="term" value="F:metallopeptidase activity"/>
    <property type="evidence" value="ECO:0007669"/>
    <property type="project" value="UniProtKB-KW"/>
</dbReference>
<keyword evidence="5" id="KW-0482">Metalloprotease</keyword>
<dbReference type="InterPro" id="IPR024191">
    <property type="entry name" value="Peptidase_M61"/>
</dbReference>
<dbReference type="EMBL" id="QOVN01000004">
    <property type="protein sequence ID" value="RXG28588.1"/>
    <property type="molecule type" value="Genomic_DNA"/>
</dbReference>
<dbReference type="InterPro" id="IPR007963">
    <property type="entry name" value="Peptidase_M61_catalytic"/>
</dbReference>
<reference evidence="5" key="2">
    <citation type="submission" date="2016-11" db="EMBL/GenBank/DDBJ databases">
        <authorList>
            <person name="Jaros S."/>
            <person name="Januszkiewicz K."/>
            <person name="Wedrychowicz H."/>
        </authorList>
    </citation>
    <scope>NUCLEOTIDE SEQUENCE [LARGE SCALE GENOMIC DNA]</scope>
    <source>
        <strain evidence="5">DSM 19859</strain>
    </source>
</reference>
<dbReference type="AlphaFoldDB" id="A0A1M5TQC8"/>
<evidence type="ECO:0000313" key="7">
    <source>
        <dbReference type="Proteomes" id="UP000290037"/>
    </source>
</evidence>
<reference evidence="4 7" key="3">
    <citation type="submission" date="2018-07" db="EMBL/GenBank/DDBJ databases">
        <title>Leeuwenhoekiella genomics.</title>
        <authorList>
            <person name="Tahon G."/>
            <person name="Willems A."/>
        </authorList>
    </citation>
    <scope>NUCLEOTIDE SEQUENCE [LARGE SCALE GENOMIC DNA]</scope>
    <source>
        <strain evidence="4 7">LMG 24856</strain>
    </source>
</reference>